<gene>
    <name evidence="10" type="ORF">EDS130_LOCUS30602</name>
</gene>
<accession>A0A815DHG5</accession>
<dbReference type="InterPro" id="IPR002305">
    <property type="entry name" value="aa-tRNA-synth_Ic"/>
</dbReference>
<evidence type="ECO:0000256" key="8">
    <source>
        <dbReference type="ARBA" id="ARBA00030268"/>
    </source>
</evidence>
<dbReference type="GO" id="GO:0004830">
    <property type="term" value="F:tryptophan-tRNA ligase activity"/>
    <property type="evidence" value="ECO:0007669"/>
    <property type="project" value="UniProtKB-EC"/>
</dbReference>
<dbReference type="NCBIfam" id="TIGR00233">
    <property type="entry name" value="trpS"/>
    <property type="match status" value="1"/>
</dbReference>
<evidence type="ECO:0000256" key="3">
    <source>
        <dbReference type="ARBA" id="ARBA00022598"/>
    </source>
</evidence>
<evidence type="ECO:0000313" key="10">
    <source>
        <dbReference type="EMBL" id="CAF1300943.1"/>
    </source>
</evidence>
<evidence type="ECO:0000256" key="6">
    <source>
        <dbReference type="ARBA" id="ARBA00022917"/>
    </source>
</evidence>
<keyword evidence="3" id="KW-0436">Ligase</keyword>
<dbReference type="PROSITE" id="PS00178">
    <property type="entry name" value="AA_TRNA_LIGASE_I"/>
    <property type="match status" value="1"/>
</dbReference>
<name>A0A815DHG5_ADIRI</name>
<keyword evidence="7" id="KW-0030">Aminoacyl-tRNA synthetase</keyword>
<dbReference type="GO" id="GO:0005737">
    <property type="term" value="C:cytoplasm"/>
    <property type="evidence" value="ECO:0007669"/>
    <property type="project" value="TreeGrafter"/>
</dbReference>
<dbReference type="EMBL" id="CAJNOJ010000216">
    <property type="protein sequence ID" value="CAF1300943.1"/>
    <property type="molecule type" value="Genomic_DNA"/>
</dbReference>
<comment type="similarity">
    <text evidence="1">Belongs to the class-I aminoacyl-tRNA synthetase family.</text>
</comment>
<dbReference type="Proteomes" id="UP000663852">
    <property type="component" value="Unassembled WGS sequence"/>
</dbReference>
<comment type="caution">
    <text evidence="10">The sequence shown here is derived from an EMBL/GenBank/DDBJ whole genome shotgun (WGS) entry which is preliminary data.</text>
</comment>
<dbReference type="Pfam" id="PF00579">
    <property type="entry name" value="tRNA-synt_1b"/>
    <property type="match status" value="1"/>
</dbReference>
<proteinExistence type="inferred from homology"/>
<dbReference type="GO" id="GO:0006436">
    <property type="term" value="P:tryptophanyl-tRNA aminoacylation"/>
    <property type="evidence" value="ECO:0007669"/>
    <property type="project" value="InterPro"/>
</dbReference>
<dbReference type="EC" id="6.1.1.2" evidence="2"/>
<evidence type="ECO:0000256" key="9">
    <source>
        <dbReference type="SAM" id="MobiDB-lite"/>
    </source>
</evidence>
<dbReference type="InterPro" id="IPR014729">
    <property type="entry name" value="Rossmann-like_a/b/a_fold"/>
</dbReference>
<dbReference type="PANTHER" id="PTHR10055:SF1">
    <property type="entry name" value="TRYPTOPHAN--TRNA LIGASE, CYTOPLASMIC"/>
    <property type="match status" value="1"/>
</dbReference>
<reference evidence="10" key="1">
    <citation type="submission" date="2021-02" db="EMBL/GenBank/DDBJ databases">
        <authorList>
            <person name="Nowell W R."/>
        </authorList>
    </citation>
    <scope>NUCLEOTIDE SEQUENCE</scope>
</reference>
<evidence type="ECO:0000256" key="5">
    <source>
        <dbReference type="ARBA" id="ARBA00022840"/>
    </source>
</evidence>
<dbReference type="AlphaFoldDB" id="A0A815DHG5"/>
<dbReference type="Gene3D" id="3.40.50.620">
    <property type="entry name" value="HUPs"/>
    <property type="match status" value="1"/>
</dbReference>
<dbReference type="PANTHER" id="PTHR10055">
    <property type="entry name" value="TRYPTOPHANYL-TRNA SYNTHETASE"/>
    <property type="match status" value="1"/>
</dbReference>
<dbReference type="FunFam" id="3.40.50.620:FF:000454">
    <property type="entry name" value="Tryptophan--tRNA ligase, cytoplasmic"/>
    <property type="match status" value="1"/>
</dbReference>
<protein>
    <recommendedName>
        <fullName evidence="2">tryptophan--tRNA ligase</fullName>
        <ecNumber evidence="2">6.1.1.2</ecNumber>
    </recommendedName>
    <alternativeName>
        <fullName evidence="8">Tryptophanyl-tRNA synthetase</fullName>
    </alternativeName>
</protein>
<keyword evidence="6" id="KW-0648">Protein biosynthesis</keyword>
<keyword evidence="5" id="KW-0067">ATP-binding</keyword>
<dbReference type="PRINTS" id="PR01039">
    <property type="entry name" value="TRNASYNTHTRP"/>
</dbReference>
<feature type="compositionally biased region" description="Basic and acidic residues" evidence="9">
    <location>
        <begin position="44"/>
        <end position="56"/>
    </location>
</feature>
<feature type="region of interest" description="Disordered" evidence="9">
    <location>
        <begin position="36"/>
        <end position="68"/>
    </location>
</feature>
<keyword evidence="4" id="KW-0547">Nucleotide-binding</keyword>
<organism evidence="10 11">
    <name type="scientific">Adineta ricciae</name>
    <name type="common">Rotifer</name>
    <dbReference type="NCBI Taxonomy" id="249248"/>
    <lineage>
        <taxon>Eukaryota</taxon>
        <taxon>Metazoa</taxon>
        <taxon>Spiralia</taxon>
        <taxon>Gnathifera</taxon>
        <taxon>Rotifera</taxon>
        <taxon>Eurotatoria</taxon>
        <taxon>Bdelloidea</taxon>
        <taxon>Adinetida</taxon>
        <taxon>Adinetidae</taxon>
        <taxon>Adineta</taxon>
    </lineage>
</organism>
<dbReference type="InterPro" id="IPR002306">
    <property type="entry name" value="Trp-tRNA-ligase"/>
</dbReference>
<dbReference type="SUPFAM" id="SSF52374">
    <property type="entry name" value="Nucleotidylyl transferase"/>
    <property type="match status" value="1"/>
</dbReference>
<sequence>MLDPIGSYRIRPSDKIRSDSWKRNCIGIRLEKSQNPGNPCFGSDEIRRGIRSDPRPSESNAIPSPGFHRTRRIPVGSDKIQYWIRWDSMGSGGIRVWDCSTWISPELIARIESIIKKPVHYFIRRGIFFSHRDLELILNAYEQKKPFFLYTGRGPSSEAMHLGHLIPFIMTKWLQDVFDVPLVIQMTDDEKFLWKDITIEDANRYAYENAKDIIACGFDPTKTFIFSDFDFMAQCPNFYRNICRIQKSVTFNQVKGIFGFTESDCIGKIAFPAIQAAPSVISSFPFIFGKKLKQEFACLIPCAIDQDPYFRMTRDVAPRLNFPKLALMHSTFFPALQGAKSKMAMSKESRSLIHCENIYMCFPCFLRRQSYKKNLNMVDVLYSLLGVCKRFDQLILDSLYIHHLDMTCMITKSFYNRLYSINDQLMSTISENILPRIYHKVHKIIVEQPTMKHVLHTVNYPQLHSLSLIDFQQEVLLERLLSDIILHKLLKNQVTCLSIDTRHEKLSPRRPEILSILFTVLLTLCKSLITLEFCQFDYRAVNCTFDLSINFKSSTLTTLKIGVKEFEDCLYLLDRRLDCLSTLIIHIEKITSRLESVDSTKKLLKLKHFSLISYRRTILYDKLIVPLLQRMINLEELILFLSIIRTNTNYIYGAELHDNVLNDMSQLKKFTFNIDTSIIKNVNIDLSSCEDIQLSFTGRGFGPVASCVEVFSNEIEMTTDLNPFEYKFFQIISHSFPYLKSLYITNDQPQKDKQQSKTSITFPCLILLNLDCAHVDYAKQFLVDEYIHLPCLLNLSIGYGSLTLVTNDFTNDSTRFICNKLTSLQINEPFVPPKHFYEYFPLL</sequence>
<evidence type="ECO:0000256" key="7">
    <source>
        <dbReference type="ARBA" id="ARBA00023146"/>
    </source>
</evidence>
<evidence type="ECO:0000256" key="4">
    <source>
        <dbReference type="ARBA" id="ARBA00022741"/>
    </source>
</evidence>
<dbReference type="OrthoDB" id="10261385at2759"/>
<evidence type="ECO:0000256" key="1">
    <source>
        <dbReference type="ARBA" id="ARBA00005594"/>
    </source>
</evidence>
<dbReference type="InterPro" id="IPR001412">
    <property type="entry name" value="aa-tRNA-synth_I_CS"/>
</dbReference>
<dbReference type="GO" id="GO:0005524">
    <property type="term" value="F:ATP binding"/>
    <property type="evidence" value="ECO:0007669"/>
    <property type="project" value="UniProtKB-KW"/>
</dbReference>
<evidence type="ECO:0000256" key="2">
    <source>
        <dbReference type="ARBA" id="ARBA00013161"/>
    </source>
</evidence>
<evidence type="ECO:0000313" key="11">
    <source>
        <dbReference type="Proteomes" id="UP000663852"/>
    </source>
</evidence>